<feature type="compositionally biased region" description="Basic and acidic residues" evidence="1">
    <location>
        <begin position="131"/>
        <end position="140"/>
    </location>
</feature>
<dbReference type="AlphaFoldDB" id="A0A9P9WNH7"/>
<feature type="compositionally biased region" description="Low complexity" evidence="1">
    <location>
        <begin position="754"/>
        <end position="772"/>
    </location>
</feature>
<feature type="compositionally biased region" description="Acidic residues" evidence="1">
    <location>
        <begin position="155"/>
        <end position="186"/>
    </location>
</feature>
<reference evidence="2" key="1">
    <citation type="submission" date="2021-03" db="EMBL/GenBank/DDBJ databases">
        <title>Revisited historic fungal species revealed as producer of novel bioactive compounds through whole genome sequencing and comparative genomics.</title>
        <authorList>
            <person name="Vignolle G.A."/>
            <person name="Hochenegger N."/>
            <person name="Mach R.L."/>
            <person name="Mach-Aigner A.R."/>
            <person name="Javad Rahimi M."/>
            <person name="Salim K.A."/>
            <person name="Chan C.M."/>
            <person name="Lim L.B.L."/>
            <person name="Cai F."/>
            <person name="Druzhinina I.S."/>
            <person name="U'Ren J.M."/>
            <person name="Derntl C."/>
        </authorList>
    </citation>
    <scope>NUCLEOTIDE SEQUENCE</scope>
    <source>
        <strain evidence="2">TUCIM 5799</strain>
    </source>
</reference>
<gene>
    <name evidence="2" type="ORF">JX265_005354</name>
</gene>
<sequence>MPPKRQATHMSLVKSPGGSVRLSQQAVSTLSTQTNPRSSSPGSSIKFGGDKSDTSMGHNPSDDVDESEAEIRVGGYTSSTKAAPTTDSSPGARSNNTWTLDARTLEDTMPIPQEVPDMAVLRSTPPSFLRDGIEEMRSPEEILDIEQQRSFQAENEADGDAANMEEDDEYASLEEEVVDISDYQDDSEARSEGEESYHPSKAEATRSKKGVASKAVAPRQAKKAATTTKPKGATKRPVARNTRAGKTPARQNPDEDGSVDNKGAAPGPNMARKIYQKRAVNVTVEKVVPSTQAQDGARTKTSARRAAKKSFLDDADEILAEDSQLAAAKAAAEARTASKSTGNWAPESKQHNSVQCSKVPDSEHKTTTIDGRPDDVYDIELSPDPPKSRSQPGELPTKAPANKRAQKPSVNDTARPTRGGGRAVRGDRGGRGGRVSRGRQKSQPMAQLETTTEDLEVEDLKEAGNEDRIPSPNSKKKRGPAVNGSKSQKASATERPPGKVQSKPDIVHFDPHVGAMRPVQSDEEQAADYEPLQGSDVLMDDNIQDDDEGLQIDEEAESKHNKALSTRAYSPQGNRSPAPRKAPEDAPSDMSGKPSNKLPFRRRRPARTSLIDDKTEFVDADSLEEKSSNDEYPRAGNKSNTPAIMEANADGQDYPEINVESPKALKRKRGLAADNEKPSEAKKRKKQSEHQGTPARPLENEAPAAPQPQRQISISNTGSPIKVPVLQHLLDQEGPIPVQLDTQPRKASETVQISDDSPSSGDASSSVGADAPTLTLPTDNNGHAKSRHAADSNVGHIGHTLREKVDKASQGSHAKENTQKLSSDFNYPQVRRTNQRQPLAEIELPPSNGQEKDVLQTSKPNAQLQIGNSDRSALNPVANGPVPHIPFPSNQVLFQQIQSKQRNNDLVGAKFSGKEPLDSGEGRPTYSQQNHHNANNDVFTHYNAGPSRRNLFYPSDLPHEVEEHTGHQSSQSAHPRSQAFEKRLADERQFARASHAQKSEDNGSSGDKLPGFRIERGDVMVDMHPKSQVFANGLLQSEQSRENHRMFGAYGDSGTFDVGRSYRYTKVTNEAHNSQRRWKTAVDASSRGLADTMHDITVVMLRHLSSKEDAIVKVPVEYRQNGKKIISSLLQRQHKERKNTFDSIEQGCRRLLQIYDDAFKATKAAKEGLSSRRMRIVELVKQKQDRLLTVQQVIQKARDDINKA</sequence>
<feature type="compositionally biased region" description="Basic and acidic residues" evidence="1">
    <location>
        <begin position="957"/>
        <end position="966"/>
    </location>
</feature>
<proteinExistence type="predicted"/>
<feature type="compositionally biased region" description="Low complexity" evidence="1">
    <location>
        <begin position="326"/>
        <end position="337"/>
    </location>
</feature>
<dbReference type="EMBL" id="JAFIMR010000011">
    <property type="protein sequence ID" value="KAI1872474.1"/>
    <property type="molecule type" value="Genomic_DNA"/>
</dbReference>
<feature type="compositionally biased region" description="Polar residues" evidence="1">
    <location>
        <begin position="708"/>
        <end position="719"/>
    </location>
</feature>
<protein>
    <submittedName>
        <fullName evidence="2">Uncharacterized protein</fullName>
    </submittedName>
</protein>
<evidence type="ECO:0000313" key="2">
    <source>
        <dbReference type="EMBL" id="KAI1872474.1"/>
    </source>
</evidence>
<feature type="compositionally biased region" description="Polar residues" evidence="1">
    <location>
        <begin position="21"/>
        <end position="43"/>
    </location>
</feature>
<feature type="compositionally biased region" description="Polar residues" evidence="1">
    <location>
        <begin position="563"/>
        <end position="575"/>
    </location>
</feature>
<name>A0A9P9WNH7_9PEZI</name>
<feature type="compositionally biased region" description="Acidic residues" evidence="1">
    <location>
        <begin position="538"/>
        <end position="556"/>
    </location>
</feature>
<feature type="region of interest" description="Disordered" evidence="1">
    <location>
        <begin position="909"/>
        <end position="1012"/>
    </location>
</feature>
<feature type="compositionally biased region" description="Polar residues" evidence="1">
    <location>
        <begin position="925"/>
        <end position="938"/>
    </location>
</feature>
<feature type="compositionally biased region" description="Polar residues" evidence="1">
    <location>
        <begin position="76"/>
        <end position="99"/>
    </location>
</feature>
<feature type="compositionally biased region" description="Basic and acidic residues" evidence="1">
    <location>
        <begin position="458"/>
        <end position="469"/>
    </location>
</feature>
<feature type="compositionally biased region" description="Basic and acidic residues" evidence="1">
    <location>
        <begin position="187"/>
        <end position="206"/>
    </location>
</feature>
<feature type="compositionally biased region" description="Basic and acidic residues" evidence="1">
    <location>
        <begin position="912"/>
        <end position="921"/>
    </location>
</feature>
<feature type="compositionally biased region" description="Basic and acidic residues" evidence="1">
    <location>
        <begin position="979"/>
        <end position="990"/>
    </location>
</feature>
<comment type="caution">
    <text evidence="2">The sequence shown here is derived from an EMBL/GenBank/DDBJ whole genome shotgun (WGS) entry which is preliminary data.</text>
</comment>
<dbReference type="Proteomes" id="UP000829685">
    <property type="component" value="Unassembled WGS sequence"/>
</dbReference>
<feature type="compositionally biased region" description="Basic and acidic residues" evidence="1">
    <location>
        <begin position="800"/>
        <end position="818"/>
    </location>
</feature>
<evidence type="ECO:0000313" key="3">
    <source>
        <dbReference type="Proteomes" id="UP000829685"/>
    </source>
</evidence>
<feature type="region of interest" description="Disordered" evidence="1">
    <location>
        <begin position="1"/>
        <end position="308"/>
    </location>
</feature>
<evidence type="ECO:0000256" key="1">
    <source>
        <dbReference type="SAM" id="MobiDB-lite"/>
    </source>
</evidence>
<accession>A0A9P9WNH7</accession>
<feature type="compositionally biased region" description="Basic and acidic residues" evidence="1">
    <location>
        <begin position="610"/>
        <end position="633"/>
    </location>
</feature>
<feature type="compositionally biased region" description="Polar residues" evidence="1">
    <location>
        <begin position="819"/>
        <end position="835"/>
    </location>
</feature>
<feature type="region of interest" description="Disordered" evidence="1">
    <location>
        <begin position="325"/>
        <end position="835"/>
    </location>
</feature>
<feature type="compositionally biased region" description="Basic and acidic residues" evidence="1">
    <location>
        <begin position="360"/>
        <end position="375"/>
    </location>
</feature>
<organism evidence="2 3">
    <name type="scientific">Neoarthrinium moseri</name>
    <dbReference type="NCBI Taxonomy" id="1658444"/>
    <lineage>
        <taxon>Eukaryota</taxon>
        <taxon>Fungi</taxon>
        <taxon>Dikarya</taxon>
        <taxon>Ascomycota</taxon>
        <taxon>Pezizomycotina</taxon>
        <taxon>Sordariomycetes</taxon>
        <taxon>Xylariomycetidae</taxon>
        <taxon>Amphisphaeriales</taxon>
        <taxon>Apiosporaceae</taxon>
        <taxon>Neoarthrinium</taxon>
    </lineage>
</organism>
<keyword evidence="3" id="KW-1185">Reference proteome</keyword>